<dbReference type="PANTHER" id="PTHR48079">
    <property type="entry name" value="PROTEIN YEEZ"/>
    <property type="match status" value="1"/>
</dbReference>
<evidence type="ECO:0000259" key="1">
    <source>
        <dbReference type="Pfam" id="PF01370"/>
    </source>
</evidence>
<dbReference type="Pfam" id="PF01370">
    <property type="entry name" value="Epimerase"/>
    <property type="match status" value="1"/>
</dbReference>
<evidence type="ECO:0000313" key="2">
    <source>
        <dbReference type="EMBL" id="MCP1338543.1"/>
    </source>
</evidence>
<evidence type="ECO:0000313" key="3">
    <source>
        <dbReference type="Proteomes" id="UP001139474"/>
    </source>
</evidence>
<name>A0A9X2G191_9GAMM</name>
<reference evidence="2" key="1">
    <citation type="submission" date="2022-06" db="EMBL/GenBank/DDBJ databases">
        <title>Idiomarina rhizosphaerae M1R2S28.</title>
        <authorList>
            <person name="Sun J.-Q."/>
            <person name="Li L.-F."/>
        </authorList>
    </citation>
    <scope>NUCLEOTIDE SEQUENCE</scope>
    <source>
        <strain evidence="2">M1R2S28</strain>
    </source>
</reference>
<dbReference type="GO" id="GO:0004029">
    <property type="term" value="F:aldehyde dehydrogenase (NAD+) activity"/>
    <property type="evidence" value="ECO:0007669"/>
    <property type="project" value="TreeGrafter"/>
</dbReference>
<proteinExistence type="predicted"/>
<dbReference type="InterPro" id="IPR001509">
    <property type="entry name" value="Epimerase_deHydtase"/>
</dbReference>
<dbReference type="CDD" id="cd05232">
    <property type="entry name" value="UDP_G4E_4_SDR_e"/>
    <property type="match status" value="1"/>
</dbReference>
<gene>
    <name evidence="2" type="ORF">NJR55_02965</name>
</gene>
<dbReference type="Proteomes" id="UP001139474">
    <property type="component" value="Unassembled WGS sequence"/>
</dbReference>
<dbReference type="AlphaFoldDB" id="A0A9X2G191"/>
<protein>
    <submittedName>
        <fullName evidence="2">SDR family oxidoreductase</fullName>
    </submittedName>
</protein>
<dbReference type="SUPFAM" id="SSF51735">
    <property type="entry name" value="NAD(P)-binding Rossmann-fold domains"/>
    <property type="match status" value="1"/>
</dbReference>
<keyword evidence="3" id="KW-1185">Reference proteome</keyword>
<accession>A0A9X2G191</accession>
<comment type="caution">
    <text evidence="2">The sequence shown here is derived from an EMBL/GenBank/DDBJ whole genome shotgun (WGS) entry which is preliminary data.</text>
</comment>
<organism evidence="2 3">
    <name type="scientific">Idiomarina rhizosphaerae</name>
    <dbReference type="NCBI Taxonomy" id="2961572"/>
    <lineage>
        <taxon>Bacteria</taxon>
        <taxon>Pseudomonadati</taxon>
        <taxon>Pseudomonadota</taxon>
        <taxon>Gammaproteobacteria</taxon>
        <taxon>Alteromonadales</taxon>
        <taxon>Idiomarinaceae</taxon>
        <taxon>Idiomarina</taxon>
    </lineage>
</organism>
<dbReference type="InterPro" id="IPR051783">
    <property type="entry name" value="NAD(P)-dependent_oxidoreduct"/>
</dbReference>
<dbReference type="GO" id="GO:0005737">
    <property type="term" value="C:cytoplasm"/>
    <property type="evidence" value="ECO:0007669"/>
    <property type="project" value="TreeGrafter"/>
</dbReference>
<sequence>MVSRSEENNRVLVTGATGFIGGSLSDALTDSGYTVKRTARKARPEVMAVPLNTEDWSAALDGVNTVIHCAALAHVPVSSDDSFIAKVRELNVLAPQRLAKQAKEKGVKRFIFLSSVKALGESTIPGSSYKNTSEYSPEDLYGESKRDAELALKKELSGSATELVIIRPPLVYGPGVKGNFKALMGLAKKNVPLPFGAVRNKRSLVSLENLVSLIITCVKHSQPLNETFLVSDDHDVSTKELFETLTRAYGKKPKLWPCPVGLMRFGATILGKKAIADRLFGNLQLDITHTKKTLNWEPPVSFQQAIQACVNHELHSSNKPDNQ</sequence>
<dbReference type="PANTHER" id="PTHR48079:SF6">
    <property type="entry name" value="NAD(P)-BINDING DOMAIN-CONTAINING PROTEIN-RELATED"/>
    <property type="match status" value="1"/>
</dbReference>
<dbReference type="RefSeq" id="WP_253617701.1">
    <property type="nucleotide sequence ID" value="NZ_JAMZDE010000003.1"/>
</dbReference>
<dbReference type="EMBL" id="JAMZDE010000003">
    <property type="protein sequence ID" value="MCP1338543.1"/>
    <property type="molecule type" value="Genomic_DNA"/>
</dbReference>
<dbReference type="InterPro" id="IPR036291">
    <property type="entry name" value="NAD(P)-bd_dom_sf"/>
</dbReference>
<dbReference type="Gene3D" id="3.40.50.720">
    <property type="entry name" value="NAD(P)-binding Rossmann-like Domain"/>
    <property type="match status" value="1"/>
</dbReference>
<feature type="domain" description="NAD-dependent epimerase/dehydratase" evidence="1">
    <location>
        <begin position="11"/>
        <end position="222"/>
    </location>
</feature>